<reference evidence="7" key="1">
    <citation type="submission" date="2024-07" db="EMBL/GenBank/DDBJ databases">
        <title>Two chromosome-level genome assemblies of Korean endemic species Abeliophyllum distichum and Forsythia ovata (Oleaceae).</title>
        <authorList>
            <person name="Jang H."/>
        </authorList>
    </citation>
    <scope>NUCLEOTIDE SEQUENCE [LARGE SCALE GENOMIC DNA]</scope>
</reference>
<keyword evidence="2" id="KW-0472">Membrane</keyword>
<feature type="signal peptide" evidence="3">
    <location>
        <begin position="1"/>
        <end position="20"/>
    </location>
</feature>
<evidence type="ECO:0000256" key="3">
    <source>
        <dbReference type="SAM" id="SignalP"/>
    </source>
</evidence>
<dbReference type="InterPro" id="IPR011042">
    <property type="entry name" value="6-blade_b-propeller_TolB-like"/>
</dbReference>
<dbReference type="InterPro" id="IPR011009">
    <property type="entry name" value="Kinase-like_dom_sf"/>
</dbReference>
<keyword evidence="2" id="KW-1133">Transmembrane helix</keyword>
<dbReference type="EMBL" id="JBFOLK010000006">
    <property type="protein sequence ID" value="KAL2506084.1"/>
    <property type="molecule type" value="Genomic_DNA"/>
</dbReference>
<dbReference type="InterPro" id="IPR052611">
    <property type="entry name" value="Plant_RLK_LysM"/>
</dbReference>
<dbReference type="InterPro" id="IPR056563">
    <property type="entry name" value="LysM3_LYK4_5"/>
</dbReference>
<dbReference type="Gene3D" id="1.10.510.10">
    <property type="entry name" value="Transferase(Phosphotransferase) domain 1"/>
    <property type="match status" value="1"/>
</dbReference>
<comment type="caution">
    <text evidence="6">The sequence shown here is derived from an EMBL/GenBank/DDBJ whole genome shotgun (WGS) entry which is preliminary data.</text>
</comment>
<name>A0ABD1T040_9LAMI</name>
<keyword evidence="2" id="KW-0812">Transmembrane</keyword>
<proteinExistence type="predicted"/>
<dbReference type="PANTHER" id="PTHR45927:SF6">
    <property type="entry name" value="PROTEIN LYK5"/>
    <property type="match status" value="1"/>
</dbReference>
<dbReference type="InterPro" id="IPR056561">
    <property type="entry name" value="NFP_LYK_LysM1"/>
</dbReference>
<dbReference type="InterPro" id="IPR056562">
    <property type="entry name" value="LysM2_CERK1_LYK3_4_5"/>
</dbReference>
<evidence type="ECO:0000256" key="2">
    <source>
        <dbReference type="SAM" id="Phobius"/>
    </source>
</evidence>
<dbReference type="SUPFAM" id="SSF101898">
    <property type="entry name" value="NHL repeat"/>
    <property type="match status" value="1"/>
</dbReference>
<feature type="region of interest" description="Disordered" evidence="1">
    <location>
        <begin position="427"/>
        <end position="453"/>
    </location>
</feature>
<protein>
    <submittedName>
        <fullName evidence="6">Protein LYK5</fullName>
    </submittedName>
</protein>
<dbReference type="PROSITE" id="PS51782">
    <property type="entry name" value="LYSM"/>
    <property type="match status" value="1"/>
</dbReference>
<dbReference type="Pfam" id="PF07714">
    <property type="entry name" value="PK_Tyr_Ser-Thr"/>
    <property type="match status" value="1"/>
</dbReference>
<feature type="chain" id="PRO_5044862919" evidence="3">
    <location>
        <begin position="21"/>
        <end position="719"/>
    </location>
</feature>
<feature type="transmembrane region" description="Helical" evidence="2">
    <location>
        <begin position="460"/>
        <end position="484"/>
    </location>
</feature>
<dbReference type="PROSITE" id="PS50011">
    <property type="entry name" value="PROTEIN_KINASE_DOM"/>
    <property type="match status" value="1"/>
</dbReference>
<dbReference type="AlphaFoldDB" id="A0ABD1T040"/>
<dbReference type="Pfam" id="PF23472">
    <property type="entry name" value="LysM2_CERK1_LYK3_4_5"/>
    <property type="match status" value="1"/>
</dbReference>
<dbReference type="InterPro" id="IPR018392">
    <property type="entry name" value="LysM"/>
</dbReference>
<feature type="domain" description="LysM" evidence="5">
    <location>
        <begin position="371"/>
        <end position="418"/>
    </location>
</feature>
<dbReference type="Pfam" id="PF23473">
    <property type="entry name" value="LysM3_LYK4_5"/>
    <property type="match status" value="1"/>
</dbReference>
<feature type="compositionally biased region" description="Pro residues" evidence="1">
    <location>
        <begin position="434"/>
        <end position="446"/>
    </location>
</feature>
<evidence type="ECO:0000259" key="4">
    <source>
        <dbReference type="PROSITE" id="PS50011"/>
    </source>
</evidence>
<dbReference type="PANTHER" id="PTHR45927">
    <property type="entry name" value="LYSM-DOMAIN RECEPTOR-LIKE KINASE-RELATED"/>
    <property type="match status" value="1"/>
</dbReference>
<dbReference type="Pfam" id="PF23446">
    <property type="entry name" value="LysM1_NFP_LYK"/>
    <property type="match status" value="1"/>
</dbReference>
<keyword evidence="7" id="KW-1185">Reference proteome</keyword>
<dbReference type="GO" id="GO:0005886">
    <property type="term" value="C:plasma membrane"/>
    <property type="evidence" value="ECO:0007669"/>
    <property type="project" value="UniProtKB-ARBA"/>
</dbReference>
<sequence>MFKPILVFLAFIVLVGPTTCRKRHVINFRWHNLYPESFIWDPKSEHFVVGSLRQQTLISVSDAGVTSSLLSDASLPSNSSFLGLALDLRHHRLLAVVHRPSTLTTPAFNALASYHLSTFDQLFLTPLPPTTLPFTTVANDVAVDFSGNTYVTDSANDAIYKINIEGQASILSKSQAFKSHPVEIRRFFAPILGWVGVGVGGLPELQCQQSYVNNKQLNCQQNDTTTIGFVCNGAATSCRSYLTFRSTPTYNNPITIAYLLAADASEIARFNNISDVSVLPVDTLVVVPVNCSCSGADSRYQHNASYTIKIQGETYFSVANDTYQALTTCQAMEANNPYDFRNLVVNLRLNVPLWCACPTSNQTAAGYKYLLTYLIKQGDSYSYIADAFSGAGADIQGILNANKLSANNIIFYFTPILVPLTKEPTKENINTVSQPPPPPPPPPTLPSTPSDQSGGSSRKWVFVGVGIGAAVLFLVLLSAFLFWFSRRRHRRRRHQYSPTPPSLIKKLNNESVEAQPWSVSSEGIRNAIETLTVYKFEDVQKATGSFAEANRINGSVYQGSFKGDVAAVKVMKGDVSREIDVLRQINHSHIIRLSGFCLHQGITYLVYEYAEKGSLSDWLHNNKMQNQGSYNSLSTGILDWKQRVQIAYDIVDALNYLHNFTNPPYIHKNLKSSNILLDGNIRAKVANFGLARSSDNDNSVPIMTRHVGGHIRVYGSRIH</sequence>
<gene>
    <name evidence="6" type="ORF">Adt_21705</name>
</gene>
<dbReference type="Proteomes" id="UP001604336">
    <property type="component" value="Unassembled WGS sequence"/>
</dbReference>
<dbReference type="InterPro" id="IPR001245">
    <property type="entry name" value="Ser-Thr/Tyr_kinase_cat_dom"/>
</dbReference>
<evidence type="ECO:0000313" key="6">
    <source>
        <dbReference type="EMBL" id="KAL2506084.1"/>
    </source>
</evidence>
<dbReference type="SUPFAM" id="SSF56112">
    <property type="entry name" value="Protein kinase-like (PK-like)"/>
    <property type="match status" value="1"/>
</dbReference>
<dbReference type="Gene3D" id="2.120.10.30">
    <property type="entry name" value="TolB, C-terminal domain"/>
    <property type="match status" value="1"/>
</dbReference>
<evidence type="ECO:0000313" key="7">
    <source>
        <dbReference type="Proteomes" id="UP001604336"/>
    </source>
</evidence>
<organism evidence="6 7">
    <name type="scientific">Abeliophyllum distichum</name>
    <dbReference type="NCBI Taxonomy" id="126358"/>
    <lineage>
        <taxon>Eukaryota</taxon>
        <taxon>Viridiplantae</taxon>
        <taxon>Streptophyta</taxon>
        <taxon>Embryophyta</taxon>
        <taxon>Tracheophyta</taxon>
        <taxon>Spermatophyta</taxon>
        <taxon>Magnoliopsida</taxon>
        <taxon>eudicotyledons</taxon>
        <taxon>Gunneridae</taxon>
        <taxon>Pentapetalae</taxon>
        <taxon>asterids</taxon>
        <taxon>lamiids</taxon>
        <taxon>Lamiales</taxon>
        <taxon>Oleaceae</taxon>
        <taxon>Forsythieae</taxon>
        <taxon>Abeliophyllum</taxon>
    </lineage>
</organism>
<keyword evidence="3" id="KW-0732">Signal</keyword>
<evidence type="ECO:0000256" key="1">
    <source>
        <dbReference type="SAM" id="MobiDB-lite"/>
    </source>
</evidence>
<accession>A0ABD1T040</accession>
<evidence type="ECO:0000259" key="5">
    <source>
        <dbReference type="PROSITE" id="PS51782"/>
    </source>
</evidence>
<feature type="domain" description="Protein kinase" evidence="4">
    <location>
        <begin position="525"/>
        <end position="719"/>
    </location>
</feature>
<dbReference type="InterPro" id="IPR000719">
    <property type="entry name" value="Prot_kinase_dom"/>
</dbReference>